<dbReference type="Proteomes" id="UP000325003">
    <property type="component" value="Unassembled WGS sequence"/>
</dbReference>
<name>A0A5B1LL74_9ACTN</name>
<dbReference type="RefSeq" id="WP_149726942.1">
    <property type="nucleotide sequence ID" value="NZ_VUJV01000001.1"/>
</dbReference>
<accession>A0A5B1LL74</accession>
<dbReference type="AlphaFoldDB" id="A0A5B1LL74"/>
<keyword evidence="1" id="KW-0812">Transmembrane</keyword>
<proteinExistence type="predicted"/>
<protein>
    <submittedName>
        <fullName evidence="2">Uncharacterized protein</fullName>
    </submittedName>
</protein>
<evidence type="ECO:0000256" key="1">
    <source>
        <dbReference type="SAM" id="Phobius"/>
    </source>
</evidence>
<keyword evidence="1" id="KW-1133">Transmembrane helix</keyword>
<feature type="transmembrane region" description="Helical" evidence="1">
    <location>
        <begin position="40"/>
        <end position="61"/>
    </location>
</feature>
<keyword evidence="1" id="KW-0472">Membrane</keyword>
<evidence type="ECO:0000313" key="2">
    <source>
        <dbReference type="EMBL" id="KAA1421481.1"/>
    </source>
</evidence>
<comment type="caution">
    <text evidence="2">The sequence shown here is derived from an EMBL/GenBank/DDBJ whole genome shotgun (WGS) entry which is preliminary data.</text>
</comment>
<evidence type="ECO:0000313" key="3">
    <source>
        <dbReference type="Proteomes" id="UP000325003"/>
    </source>
</evidence>
<reference evidence="2 3" key="1">
    <citation type="submission" date="2019-09" db="EMBL/GenBank/DDBJ databases">
        <title>Nocardioides panacisoli sp. nov., isolated from the soil of a ginseng field.</title>
        <authorList>
            <person name="Cho C."/>
        </authorList>
    </citation>
    <scope>NUCLEOTIDE SEQUENCE [LARGE SCALE GENOMIC DNA]</scope>
    <source>
        <strain evidence="2 3">BN130099</strain>
    </source>
</reference>
<organism evidence="2 3">
    <name type="scientific">Nocardioides humilatus</name>
    <dbReference type="NCBI Taxonomy" id="2607660"/>
    <lineage>
        <taxon>Bacteria</taxon>
        <taxon>Bacillati</taxon>
        <taxon>Actinomycetota</taxon>
        <taxon>Actinomycetes</taxon>
        <taxon>Propionibacteriales</taxon>
        <taxon>Nocardioidaceae</taxon>
        <taxon>Nocardioides</taxon>
    </lineage>
</organism>
<gene>
    <name evidence="2" type="ORF">F0U44_04110</name>
</gene>
<dbReference type="EMBL" id="VUJV01000001">
    <property type="protein sequence ID" value="KAA1421481.1"/>
    <property type="molecule type" value="Genomic_DNA"/>
</dbReference>
<reference evidence="2 3" key="2">
    <citation type="submission" date="2019-09" db="EMBL/GenBank/DDBJ databases">
        <authorList>
            <person name="Jin C."/>
        </authorList>
    </citation>
    <scope>NUCLEOTIDE SEQUENCE [LARGE SCALE GENOMIC DNA]</scope>
    <source>
        <strain evidence="2 3">BN130099</strain>
    </source>
</reference>
<keyword evidence="3" id="KW-1185">Reference proteome</keyword>
<sequence>MSDHEPPSVTQLWVSLLLVWLAVPATGVVIGAATDPLSSSAWFLVIAGGLVLGAVVLWRWISLQRPPT</sequence>
<feature type="transmembrane region" description="Helical" evidence="1">
    <location>
        <begin position="12"/>
        <end position="34"/>
    </location>
</feature>